<dbReference type="PROSITE" id="PS50867">
    <property type="entry name" value="PRE_SET"/>
    <property type="match status" value="1"/>
</dbReference>
<evidence type="ECO:0000256" key="2">
    <source>
        <dbReference type="ARBA" id="ARBA00022454"/>
    </source>
</evidence>
<evidence type="ECO:0000256" key="6">
    <source>
        <dbReference type="SAM" id="MobiDB-lite"/>
    </source>
</evidence>
<dbReference type="InterPro" id="IPR043550">
    <property type="entry name" value="EHMT1/EHMT2"/>
</dbReference>
<feature type="repeat" description="ANK" evidence="5">
    <location>
        <begin position="787"/>
        <end position="819"/>
    </location>
</feature>
<dbReference type="Proteomes" id="UP000440578">
    <property type="component" value="Unassembled WGS sequence"/>
</dbReference>
<dbReference type="Pfam" id="PF12796">
    <property type="entry name" value="Ank_2"/>
    <property type="match status" value="1"/>
</dbReference>
<evidence type="ECO:0000259" key="7">
    <source>
        <dbReference type="PROSITE" id="PS50280"/>
    </source>
</evidence>
<evidence type="ECO:0000313" key="9">
    <source>
        <dbReference type="EMBL" id="KAF0297324.1"/>
    </source>
</evidence>
<feature type="repeat" description="ANK" evidence="5">
    <location>
        <begin position="618"/>
        <end position="650"/>
    </location>
</feature>
<accession>A0A6A4W0M5</accession>
<dbReference type="InterPro" id="IPR046341">
    <property type="entry name" value="SET_dom_sf"/>
</dbReference>
<keyword evidence="4" id="KW-0949">S-adenosyl-L-methionine</keyword>
<dbReference type="SMART" id="SM00248">
    <property type="entry name" value="ANK"/>
    <property type="match status" value="6"/>
</dbReference>
<dbReference type="InterPro" id="IPR002110">
    <property type="entry name" value="Ankyrin_rpt"/>
</dbReference>
<evidence type="ECO:0000256" key="5">
    <source>
        <dbReference type="PROSITE-ProRule" id="PRU00023"/>
    </source>
</evidence>
<dbReference type="PANTHER" id="PTHR46307:SF4">
    <property type="entry name" value="G9A, ISOFORM B"/>
    <property type="match status" value="1"/>
</dbReference>
<keyword evidence="9" id="KW-0808">Transferase</keyword>
<name>A0A6A4W0M5_AMPAM</name>
<keyword evidence="10" id="KW-1185">Reference proteome</keyword>
<reference evidence="9 10" key="1">
    <citation type="submission" date="2019-07" db="EMBL/GenBank/DDBJ databases">
        <title>Draft genome assembly of a fouling barnacle, Amphibalanus amphitrite (Darwin, 1854): The first reference genome for Thecostraca.</title>
        <authorList>
            <person name="Kim W."/>
        </authorList>
    </citation>
    <scope>NUCLEOTIDE SEQUENCE [LARGE SCALE GENOMIC DNA]</scope>
    <source>
        <strain evidence="9">SNU_AA5</strain>
        <tissue evidence="9">Soma without cirri and trophi</tissue>
    </source>
</reference>
<gene>
    <name evidence="9" type="primary">Ehmt2_1</name>
    <name evidence="9" type="ORF">FJT64_005212</name>
</gene>
<feature type="compositionally biased region" description="Basic residues" evidence="6">
    <location>
        <begin position="228"/>
        <end position="238"/>
    </location>
</feature>
<evidence type="ECO:0000313" key="10">
    <source>
        <dbReference type="Proteomes" id="UP000440578"/>
    </source>
</evidence>
<dbReference type="Pfam" id="PF05033">
    <property type="entry name" value="Pre-SET"/>
    <property type="match status" value="1"/>
</dbReference>
<feature type="compositionally biased region" description="Low complexity" evidence="6">
    <location>
        <begin position="291"/>
        <end position="300"/>
    </location>
</feature>
<dbReference type="GO" id="GO:0000122">
    <property type="term" value="P:negative regulation of transcription by RNA polymerase II"/>
    <property type="evidence" value="ECO:0007669"/>
    <property type="project" value="TreeGrafter"/>
</dbReference>
<comment type="caution">
    <text evidence="9">The sequence shown here is derived from an EMBL/GenBank/DDBJ whole genome shotgun (WGS) entry which is preliminary data.</text>
</comment>
<dbReference type="Pfam" id="PF21533">
    <property type="entry name" value="EHMT1-2_CRR"/>
    <property type="match status" value="1"/>
</dbReference>
<feature type="repeat" description="ANK" evidence="5">
    <location>
        <begin position="684"/>
        <end position="708"/>
    </location>
</feature>
<dbReference type="SMART" id="SM00468">
    <property type="entry name" value="PreSET"/>
    <property type="match status" value="1"/>
</dbReference>
<evidence type="ECO:0000256" key="4">
    <source>
        <dbReference type="ARBA" id="ARBA00022691"/>
    </source>
</evidence>
<evidence type="ECO:0000259" key="8">
    <source>
        <dbReference type="PROSITE" id="PS50867"/>
    </source>
</evidence>
<keyword evidence="3 9" id="KW-0489">Methyltransferase</keyword>
<dbReference type="GO" id="GO:0000785">
    <property type="term" value="C:chromatin"/>
    <property type="evidence" value="ECO:0007669"/>
    <property type="project" value="TreeGrafter"/>
</dbReference>
<dbReference type="OrthoDB" id="616263at2759"/>
<feature type="region of interest" description="Disordered" evidence="6">
    <location>
        <begin position="1"/>
        <end position="46"/>
    </location>
</feature>
<dbReference type="GO" id="GO:0008270">
    <property type="term" value="F:zinc ion binding"/>
    <property type="evidence" value="ECO:0007669"/>
    <property type="project" value="InterPro"/>
</dbReference>
<sequence>MSRRHLQESAAGGAEPEPEPEGKRRRLLDLQADPGTGPTAKKHKFKKLANITAKNKAAALLTKTGTGKIKKKPFKGLSYSFITKKKKKVKKTAGEECGTGADSLVSFHVRELGAAEAMKAERRLVAEPRSRDLALAVGPAVGGVTDELPERLSDGAETEVGQPAAPVPLSAPEDSEMVTEDEESVPPPPAPASDVQSAAGSQAELRLAISSEDDGDNSSESSEAARIRMLKGKARKSMPKVTLKKAFVPSSMRIPSPPEDSCADEDEESGDGLDSSAPPSVGGGSGGGRPAQGAASVASAVKRRRGSVTQPATAAALVRLGRRADSLTCSPAGSVTGGSGAGEAAPPEGTVPPPKMMDPMLTTIACKCVETKTPTADLDLAKEDYYCRGIDAIDGRLIGCCNLVTSTRMIRPSFKVPFLLMCGLHRERMRRHHCCPSCGVFCTQGIFMRCTHECTPHLFHRKCAAQVGDLIMCPHCGNSDDLKTVQLTIRTGRTPTFYHQQGVLKKSRSARMAITRGVERAGALGADGFSRPSPHLSPYRLTLPDGRVLAANGMPVGPDREQLERSLLAVTQSAATVGGEPKILIKDQLKFLRSSDLEKLISMIAQGWSPNQKYRECGQQTALHVCAEHGHVAAAHLLVTAGAALDPVDRDLQTPLMVAAARAQNSVLKYLVTAGAALDAKGEDGMTPLHLAAQAGNLEGCHYLLSSGRTETGYVNRQDDGGWTPVVWASEHKHPVVVKYLLERGANPQLCDEEQNTGLHWAAFSGSMEIAELFLAAGCHVNSPNVHGDTPLHIAARQRHYHCTLLMLAHGANLYLRNREGSVPLDCCGPDRTDTRLALLLNMELSRLAERSRARRGERVLSNDVSRGKEKLPIQAVNDCDDSPLPSDYVYVAESCETMKLNIDRTITSLQSCACVDNCISSDCMCSQISLRCWYDPDGRLLPEFNYTDPPMIFECNRACGCNQLTCNNRAVQHGITCRVQMYRTTDRGWGVRALKHIPKGTYVCEYVGEIITDSAADQREDDSYLFDLDNRDGDTFCLDARRYGNVSRFINHRCEPNLVPVKVFVDHQDVRFPRIALFACRDVEPAEELGFDYGEKFWMVKYKMFTCKCGSPKCKYSSESIHVTLANYNKKLAEAEQKAAK</sequence>
<dbReference type="Pfam" id="PF00856">
    <property type="entry name" value="SET"/>
    <property type="match status" value="1"/>
</dbReference>
<evidence type="ECO:0000256" key="3">
    <source>
        <dbReference type="ARBA" id="ARBA00022603"/>
    </source>
</evidence>
<dbReference type="Gene3D" id="1.25.40.20">
    <property type="entry name" value="Ankyrin repeat-containing domain"/>
    <property type="match status" value="2"/>
</dbReference>
<feature type="compositionally biased region" description="Gly residues" evidence="6">
    <location>
        <begin position="281"/>
        <end position="290"/>
    </location>
</feature>
<dbReference type="GO" id="GO:0032259">
    <property type="term" value="P:methylation"/>
    <property type="evidence" value="ECO:0007669"/>
    <property type="project" value="UniProtKB-KW"/>
</dbReference>
<dbReference type="InterPro" id="IPR001214">
    <property type="entry name" value="SET_dom"/>
</dbReference>
<feature type="repeat" description="ANK" evidence="5">
    <location>
        <begin position="721"/>
        <end position="753"/>
    </location>
</feature>
<dbReference type="SUPFAM" id="SSF48403">
    <property type="entry name" value="Ankyrin repeat"/>
    <property type="match status" value="1"/>
</dbReference>
<feature type="domain" description="Pre-SET" evidence="8">
    <location>
        <begin position="911"/>
        <end position="975"/>
    </location>
</feature>
<dbReference type="InterPro" id="IPR036770">
    <property type="entry name" value="Ankyrin_rpt-contain_sf"/>
</dbReference>
<dbReference type="GO" id="GO:0005634">
    <property type="term" value="C:nucleus"/>
    <property type="evidence" value="ECO:0007669"/>
    <property type="project" value="InterPro"/>
</dbReference>
<dbReference type="FunFam" id="2.170.270.10:FF:000005">
    <property type="entry name" value="Euchromatic histone-lysine N-methyltransferase 2"/>
    <property type="match status" value="1"/>
</dbReference>
<dbReference type="AlphaFoldDB" id="A0A6A4W0M5"/>
<feature type="repeat" description="ANK" evidence="5">
    <location>
        <begin position="754"/>
        <end position="786"/>
    </location>
</feature>
<protein>
    <submittedName>
        <fullName evidence="9">Histone-lysine N-methyltransferase EHMT2</fullName>
    </submittedName>
</protein>
<dbReference type="PANTHER" id="PTHR46307">
    <property type="entry name" value="G9A, ISOFORM B"/>
    <property type="match status" value="1"/>
</dbReference>
<keyword evidence="5" id="KW-0040">ANK repeat</keyword>
<evidence type="ECO:0000256" key="1">
    <source>
        <dbReference type="ARBA" id="ARBA00004286"/>
    </source>
</evidence>
<dbReference type="PROSITE" id="PS50280">
    <property type="entry name" value="SET"/>
    <property type="match status" value="1"/>
</dbReference>
<dbReference type="EMBL" id="VIIS01001499">
    <property type="protein sequence ID" value="KAF0297324.1"/>
    <property type="molecule type" value="Genomic_DNA"/>
</dbReference>
<dbReference type="Pfam" id="PF00023">
    <property type="entry name" value="Ank"/>
    <property type="match status" value="3"/>
</dbReference>
<feature type="region of interest" description="Disordered" evidence="6">
    <location>
        <begin position="137"/>
        <end position="311"/>
    </location>
</feature>
<organism evidence="9 10">
    <name type="scientific">Amphibalanus amphitrite</name>
    <name type="common">Striped barnacle</name>
    <name type="synonym">Balanus amphitrite</name>
    <dbReference type="NCBI Taxonomy" id="1232801"/>
    <lineage>
        <taxon>Eukaryota</taxon>
        <taxon>Metazoa</taxon>
        <taxon>Ecdysozoa</taxon>
        <taxon>Arthropoda</taxon>
        <taxon>Crustacea</taxon>
        <taxon>Multicrustacea</taxon>
        <taxon>Cirripedia</taxon>
        <taxon>Thoracica</taxon>
        <taxon>Thoracicalcarea</taxon>
        <taxon>Balanomorpha</taxon>
        <taxon>Balanoidea</taxon>
        <taxon>Balanidae</taxon>
        <taxon>Amphibalaninae</taxon>
        <taxon>Amphibalanus</taxon>
    </lineage>
</organism>
<proteinExistence type="predicted"/>
<dbReference type="PROSITE" id="PS50297">
    <property type="entry name" value="ANK_REP_REGION"/>
    <property type="match status" value="5"/>
</dbReference>
<keyword evidence="2" id="KW-0158">Chromosome</keyword>
<feature type="repeat" description="ANK" evidence="5">
    <location>
        <begin position="651"/>
        <end position="683"/>
    </location>
</feature>
<dbReference type="GO" id="GO:0002039">
    <property type="term" value="F:p53 binding"/>
    <property type="evidence" value="ECO:0007669"/>
    <property type="project" value="InterPro"/>
</dbReference>
<dbReference type="Gene3D" id="2.170.270.10">
    <property type="entry name" value="SET domain"/>
    <property type="match status" value="1"/>
</dbReference>
<dbReference type="CDD" id="cd10543">
    <property type="entry name" value="SET_EHMT"/>
    <property type="match status" value="1"/>
</dbReference>
<feature type="compositionally biased region" description="Acidic residues" evidence="6">
    <location>
        <begin position="261"/>
        <end position="271"/>
    </location>
</feature>
<dbReference type="PROSITE" id="PS50088">
    <property type="entry name" value="ANK_REPEAT"/>
    <property type="match status" value="6"/>
</dbReference>
<feature type="domain" description="SET" evidence="7">
    <location>
        <begin position="978"/>
        <end position="1095"/>
    </location>
</feature>
<dbReference type="SUPFAM" id="SSF82199">
    <property type="entry name" value="SET domain"/>
    <property type="match status" value="1"/>
</dbReference>
<dbReference type="SMART" id="SM00317">
    <property type="entry name" value="SET"/>
    <property type="match status" value="1"/>
</dbReference>
<dbReference type="PRINTS" id="PR01415">
    <property type="entry name" value="ANKYRIN"/>
</dbReference>
<dbReference type="InterPro" id="IPR047762">
    <property type="entry name" value="EHMT_CRR"/>
</dbReference>
<comment type="subcellular location">
    <subcellularLocation>
        <location evidence="1">Chromosome</location>
    </subcellularLocation>
</comment>
<feature type="region of interest" description="Disordered" evidence="6">
    <location>
        <begin position="329"/>
        <end position="353"/>
    </location>
</feature>
<dbReference type="CDD" id="cd20905">
    <property type="entry name" value="EHMT_ZBD"/>
    <property type="match status" value="1"/>
</dbReference>
<dbReference type="GO" id="GO:0046974">
    <property type="term" value="F:histone H3K9 methyltransferase activity"/>
    <property type="evidence" value="ECO:0007669"/>
    <property type="project" value="TreeGrafter"/>
</dbReference>
<feature type="compositionally biased region" description="Acidic residues" evidence="6">
    <location>
        <begin position="173"/>
        <end position="184"/>
    </location>
</feature>
<dbReference type="InterPro" id="IPR007728">
    <property type="entry name" value="Pre-SET_dom"/>
</dbReference>